<dbReference type="SUPFAM" id="SSF141371">
    <property type="entry name" value="PilZ domain-like"/>
    <property type="match status" value="2"/>
</dbReference>
<feature type="compositionally biased region" description="Polar residues" evidence="4">
    <location>
        <begin position="1"/>
        <end position="10"/>
    </location>
</feature>
<protein>
    <submittedName>
        <fullName evidence="7">Type IV pilus assembly PilZ</fullName>
    </submittedName>
</protein>
<dbReference type="Pfam" id="PF07238">
    <property type="entry name" value="PilZ"/>
    <property type="match status" value="1"/>
</dbReference>
<evidence type="ECO:0000256" key="1">
    <source>
        <dbReference type="ARBA" id="ARBA00022636"/>
    </source>
</evidence>
<evidence type="ECO:0000313" key="8">
    <source>
        <dbReference type="Proteomes" id="UP000196027"/>
    </source>
</evidence>
<evidence type="ECO:0000259" key="6">
    <source>
        <dbReference type="Pfam" id="PF12945"/>
    </source>
</evidence>
<keyword evidence="1" id="KW-0973">c-di-GMP</keyword>
<dbReference type="RefSeq" id="WP_087461336.1">
    <property type="nucleotide sequence ID" value="NZ_CP021425.1"/>
</dbReference>
<keyword evidence="3" id="KW-0975">Bacterial flagellum</keyword>
<dbReference type="OrthoDB" id="5735035at2"/>
<dbReference type="Gene3D" id="2.30.110.10">
    <property type="entry name" value="Electron Transport, Fmn-binding Protein, Chain A"/>
    <property type="match status" value="1"/>
</dbReference>
<dbReference type="Proteomes" id="UP000196027">
    <property type="component" value="Chromosome"/>
</dbReference>
<feature type="domain" description="Type III secretion system flagellar brake protein YcgR PilZN" evidence="6">
    <location>
        <begin position="56"/>
        <end position="137"/>
    </location>
</feature>
<dbReference type="EMBL" id="CP021425">
    <property type="protein sequence ID" value="ARU56337.1"/>
    <property type="molecule type" value="Genomic_DNA"/>
</dbReference>
<evidence type="ECO:0000259" key="5">
    <source>
        <dbReference type="Pfam" id="PF07238"/>
    </source>
</evidence>
<evidence type="ECO:0000256" key="3">
    <source>
        <dbReference type="ARBA" id="ARBA00023143"/>
    </source>
</evidence>
<dbReference type="Pfam" id="PF12945">
    <property type="entry name" value="PilZNR"/>
    <property type="match status" value="1"/>
</dbReference>
<gene>
    <name evidence="7" type="ORF">OLMES_2274</name>
</gene>
<evidence type="ECO:0000256" key="4">
    <source>
        <dbReference type="SAM" id="MobiDB-lite"/>
    </source>
</evidence>
<dbReference type="InterPro" id="IPR012349">
    <property type="entry name" value="Split_barrel_FMN-bd"/>
</dbReference>
<dbReference type="Gene3D" id="2.40.10.220">
    <property type="entry name" value="predicted glycosyltransferase like domains"/>
    <property type="match status" value="1"/>
</dbReference>
<feature type="region of interest" description="Disordered" evidence="4">
    <location>
        <begin position="1"/>
        <end position="42"/>
    </location>
</feature>
<dbReference type="KEGG" id="ome:OLMES_2274"/>
<accession>A0A1Y0I756</accession>
<proteinExistence type="predicted"/>
<dbReference type="InterPro" id="IPR009926">
    <property type="entry name" value="T3SS_YcgR_PilZN"/>
</dbReference>
<dbReference type="AlphaFoldDB" id="A0A1Y0I756"/>
<organism evidence="7 8">
    <name type="scientific">Oleiphilus messinensis</name>
    <dbReference type="NCBI Taxonomy" id="141451"/>
    <lineage>
        <taxon>Bacteria</taxon>
        <taxon>Pseudomonadati</taxon>
        <taxon>Pseudomonadota</taxon>
        <taxon>Gammaproteobacteria</taxon>
        <taxon>Oceanospirillales</taxon>
        <taxon>Oleiphilaceae</taxon>
        <taxon>Oleiphilus</taxon>
    </lineage>
</organism>
<sequence>MLHRTSQLNRTSDRSSSRLLPAVGQRSMQDESPKSTYEQNKRQAAPLSFAKLGLEVGAALTMETVSPARKFTIRMIGYVPDRSILISAPTREGKEVLLEKGDKVTLRAMSRNRVFAAETRVLYRTLQPYTYYHLAFPSELTAHEIRKASRVRVDLPVMIDSEFDLGLGEWPKSAIIEDLSKDGAGLLTRQILGEAGHEVIINLSVSVSEIHRDLEIPCIIRNREVVQRASGSQYFYGVQFDTLSDEDRLTLNSFLYEMEQAG</sequence>
<keyword evidence="2" id="KW-0547">Nucleotide-binding</keyword>
<keyword evidence="8" id="KW-1185">Reference proteome</keyword>
<feature type="domain" description="PilZ" evidence="5">
    <location>
        <begin position="145"/>
        <end position="256"/>
    </location>
</feature>
<evidence type="ECO:0000256" key="2">
    <source>
        <dbReference type="ARBA" id="ARBA00022741"/>
    </source>
</evidence>
<dbReference type="InterPro" id="IPR009875">
    <property type="entry name" value="PilZ_domain"/>
</dbReference>
<evidence type="ECO:0000313" key="7">
    <source>
        <dbReference type="EMBL" id="ARU56337.1"/>
    </source>
</evidence>
<reference evidence="7 8" key="1">
    <citation type="submission" date="2017-05" db="EMBL/GenBank/DDBJ databases">
        <title>Genomic insights into alkan degradation activity of Oleiphilus messinensis.</title>
        <authorList>
            <person name="Kozyavkin S.A."/>
            <person name="Slesarev A.I."/>
            <person name="Golyshin P.N."/>
            <person name="Korzhenkov A."/>
            <person name="Golyshina O.N."/>
            <person name="Toshchakov S.V."/>
        </authorList>
    </citation>
    <scope>NUCLEOTIDE SEQUENCE [LARGE SCALE GENOMIC DNA]</scope>
    <source>
        <strain evidence="7 8">ME102</strain>
    </source>
</reference>
<name>A0A1Y0I756_9GAMM</name>
<dbReference type="GO" id="GO:0035438">
    <property type="term" value="F:cyclic-di-GMP binding"/>
    <property type="evidence" value="ECO:0007669"/>
    <property type="project" value="InterPro"/>
</dbReference>